<dbReference type="Pfam" id="PF19801">
    <property type="entry name" value="DUF6284"/>
    <property type="match status" value="1"/>
</dbReference>
<dbReference type="EMBL" id="BLPF01000001">
    <property type="protein sequence ID" value="GFJ79798.1"/>
    <property type="molecule type" value="Genomic_DNA"/>
</dbReference>
<evidence type="ECO:0000313" key="2">
    <source>
        <dbReference type="Proteomes" id="UP000482800"/>
    </source>
</evidence>
<sequence>MDTFDVPALAKAGPTVEDLAAITAEWPLIEAELDLLDAEIRIITTDDNASDLDWRRLRRAETRVLREATAFYGRASSVAVPHRLVA</sequence>
<dbReference type="RefSeq" id="WP_173057295.1">
    <property type="nucleotide sequence ID" value="NZ_BAABGO010000011.1"/>
</dbReference>
<keyword evidence="2" id="KW-1185">Reference proteome</keyword>
<comment type="caution">
    <text evidence="1">The sequence shown here is derived from an EMBL/GenBank/DDBJ whole genome shotgun (WGS) entry which is preliminary data.</text>
</comment>
<organism evidence="1 2">
    <name type="scientific">Phytohabitans houttuyneae</name>
    <dbReference type="NCBI Taxonomy" id="1076126"/>
    <lineage>
        <taxon>Bacteria</taxon>
        <taxon>Bacillati</taxon>
        <taxon>Actinomycetota</taxon>
        <taxon>Actinomycetes</taxon>
        <taxon>Micromonosporales</taxon>
        <taxon>Micromonosporaceae</taxon>
    </lineage>
</organism>
<reference evidence="1 2" key="2">
    <citation type="submission" date="2020-03" db="EMBL/GenBank/DDBJ databases">
        <authorList>
            <person name="Ichikawa N."/>
            <person name="Kimura A."/>
            <person name="Kitahashi Y."/>
            <person name="Uohara A."/>
        </authorList>
    </citation>
    <scope>NUCLEOTIDE SEQUENCE [LARGE SCALE GENOMIC DNA]</scope>
    <source>
        <strain evidence="1 2">NBRC 108639</strain>
    </source>
</reference>
<dbReference type="AlphaFoldDB" id="A0A6V8KBM2"/>
<evidence type="ECO:0000313" key="1">
    <source>
        <dbReference type="EMBL" id="GFJ79798.1"/>
    </source>
</evidence>
<name>A0A6V8KBM2_9ACTN</name>
<reference evidence="1 2" key="1">
    <citation type="submission" date="2020-03" db="EMBL/GenBank/DDBJ databases">
        <title>Whole genome shotgun sequence of Phytohabitans houttuyneae NBRC 108639.</title>
        <authorList>
            <person name="Komaki H."/>
            <person name="Tamura T."/>
        </authorList>
    </citation>
    <scope>NUCLEOTIDE SEQUENCE [LARGE SCALE GENOMIC DNA]</scope>
    <source>
        <strain evidence="1 2">NBRC 108639</strain>
    </source>
</reference>
<dbReference type="Proteomes" id="UP000482800">
    <property type="component" value="Unassembled WGS sequence"/>
</dbReference>
<protein>
    <submittedName>
        <fullName evidence="1">Uncharacterized protein</fullName>
    </submittedName>
</protein>
<proteinExistence type="predicted"/>
<accession>A0A6V8KBM2</accession>
<gene>
    <name evidence="1" type="ORF">Phou_039780</name>
</gene>
<dbReference type="InterPro" id="IPR046251">
    <property type="entry name" value="DUF6284"/>
</dbReference>